<evidence type="ECO:0000313" key="2">
    <source>
        <dbReference type="Proteomes" id="UP001163321"/>
    </source>
</evidence>
<name>A0ACC0W3T4_9STRA</name>
<organism evidence="1 2">
    <name type="scientific">Peronosclerospora sorghi</name>
    <dbReference type="NCBI Taxonomy" id="230839"/>
    <lineage>
        <taxon>Eukaryota</taxon>
        <taxon>Sar</taxon>
        <taxon>Stramenopiles</taxon>
        <taxon>Oomycota</taxon>
        <taxon>Peronosporomycetes</taxon>
        <taxon>Peronosporales</taxon>
        <taxon>Peronosporaceae</taxon>
        <taxon>Peronosclerospora</taxon>
    </lineage>
</organism>
<proteinExistence type="predicted"/>
<comment type="caution">
    <text evidence="1">The sequence shown here is derived from an EMBL/GenBank/DDBJ whole genome shotgun (WGS) entry which is preliminary data.</text>
</comment>
<evidence type="ECO:0000313" key="1">
    <source>
        <dbReference type="EMBL" id="KAI9912830.1"/>
    </source>
</evidence>
<keyword evidence="2" id="KW-1185">Reference proteome</keyword>
<gene>
    <name evidence="1" type="ORF">PsorP6_005011</name>
</gene>
<sequence length="139" mass="15992">MNIHAHALQSAHQSGRERSKSYGITLRALAEAYGERGDLDSDVKVYEDAVTKFPDAENMHYNLATMRMARRKSSGDDAFDALMVQSLERVMELCPETPEFVKDLVAYLEEHKQQLDQVCILKKKAEEMERKQEEEKERG</sequence>
<dbReference type="Proteomes" id="UP001163321">
    <property type="component" value="Chromosome 4"/>
</dbReference>
<dbReference type="EMBL" id="CM047583">
    <property type="protein sequence ID" value="KAI9912830.1"/>
    <property type="molecule type" value="Genomic_DNA"/>
</dbReference>
<protein>
    <submittedName>
        <fullName evidence="1">Uncharacterized protein</fullName>
    </submittedName>
</protein>
<reference evidence="1 2" key="1">
    <citation type="journal article" date="2022" name="bioRxiv">
        <title>The genome of the oomycete Peronosclerospora sorghi, a cosmopolitan pathogen of maize and sorghum, is inflated with dispersed pseudogenes.</title>
        <authorList>
            <person name="Fletcher K."/>
            <person name="Martin F."/>
            <person name="Isakeit T."/>
            <person name="Cavanaugh K."/>
            <person name="Magill C."/>
            <person name="Michelmore R."/>
        </authorList>
    </citation>
    <scope>NUCLEOTIDE SEQUENCE [LARGE SCALE GENOMIC DNA]</scope>
    <source>
        <strain evidence="1">P6</strain>
    </source>
</reference>
<accession>A0ACC0W3T4</accession>